<evidence type="ECO:0000313" key="2">
    <source>
        <dbReference type="Proteomes" id="UP000326678"/>
    </source>
</evidence>
<dbReference type="KEGG" id="nsh:GXM_03852"/>
<organism evidence="1 2">
    <name type="scientific">Nostoc sphaeroides CCNUC1</name>
    <dbReference type="NCBI Taxonomy" id="2653204"/>
    <lineage>
        <taxon>Bacteria</taxon>
        <taxon>Bacillati</taxon>
        <taxon>Cyanobacteriota</taxon>
        <taxon>Cyanophyceae</taxon>
        <taxon>Nostocales</taxon>
        <taxon>Nostocaceae</taxon>
        <taxon>Nostoc</taxon>
    </lineage>
</organism>
<accession>A0A5P8W197</accession>
<evidence type="ECO:0000313" key="1">
    <source>
        <dbReference type="EMBL" id="QFS46371.1"/>
    </source>
</evidence>
<dbReference type="EMBL" id="CP045226">
    <property type="protein sequence ID" value="QFS46371.1"/>
    <property type="molecule type" value="Genomic_DNA"/>
</dbReference>
<reference evidence="1 2" key="1">
    <citation type="submission" date="2019-10" db="EMBL/GenBank/DDBJ databases">
        <title>Genomic and transcriptomic insights into the perfect genentic adaptation of a filamentous nitrogen-fixing cyanobacterium to rice fields.</title>
        <authorList>
            <person name="Chen Z."/>
        </authorList>
    </citation>
    <scope>NUCLEOTIDE SEQUENCE [LARGE SCALE GENOMIC DNA]</scope>
    <source>
        <strain evidence="1">CCNUC1</strain>
    </source>
</reference>
<name>A0A5P8W197_9NOSO</name>
<dbReference type="AlphaFoldDB" id="A0A5P8W197"/>
<sequence>MGWLQKFDFFSKITENCLHLRYAGFKRLNSSDFQKAESSMAVVTASLLHFEGNSLEII</sequence>
<gene>
    <name evidence="1" type="ORF">GXM_03852</name>
</gene>
<dbReference type="Proteomes" id="UP000326678">
    <property type="component" value="Chromosome Gxm1"/>
</dbReference>
<protein>
    <submittedName>
        <fullName evidence="1">Uncharacterized protein</fullName>
    </submittedName>
</protein>
<keyword evidence="2" id="KW-1185">Reference proteome</keyword>
<proteinExistence type="predicted"/>